<dbReference type="InterPro" id="IPR003765">
    <property type="entry name" value="NO3_reductase_chaperone_NarJ"/>
</dbReference>
<dbReference type="NCBIfam" id="TIGR00684">
    <property type="entry name" value="narJ"/>
    <property type="match status" value="1"/>
</dbReference>
<sequence>MRLAVRARRQADARSVALIRKAASICLSYPGIGFPIQLALVERAVEELDDAAAEPFRRFTGYAASLDPYDLASAYVETFDQGDRALLHLTRWRAGDTANRGEEIVKFITAYREAGYEYGGEELPDHLPVVLDFASCAGDRASEVGGALLAEYRGALVKLHESLERAGGREEYARHAAELVEAVLRTLPETTPGSSSAETSRP</sequence>
<dbReference type="RefSeq" id="WP_212520948.1">
    <property type="nucleotide sequence ID" value="NZ_JAGSOH010000101.1"/>
</dbReference>
<dbReference type="EMBL" id="JAGSOH010000101">
    <property type="protein sequence ID" value="MBR7829814.1"/>
    <property type="molecule type" value="Genomic_DNA"/>
</dbReference>
<keyword evidence="1" id="KW-0534">Nitrate assimilation</keyword>
<organism evidence="2 3">
    <name type="scientific">Actinospica acidithermotolerans</name>
    <dbReference type="NCBI Taxonomy" id="2828514"/>
    <lineage>
        <taxon>Bacteria</taxon>
        <taxon>Bacillati</taxon>
        <taxon>Actinomycetota</taxon>
        <taxon>Actinomycetes</taxon>
        <taxon>Catenulisporales</taxon>
        <taxon>Actinospicaceae</taxon>
        <taxon>Actinospica</taxon>
    </lineage>
</organism>
<protein>
    <submittedName>
        <fullName evidence="2">Nitrate reductase molybdenum cofactor assembly chaperone</fullName>
    </submittedName>
</protein>
<name>A0A941IJT3_9ACTN</name>
<dbReference type="SUPFAM" id="SSF89155">
    <property type="entry name" value="TorD-like"/>
    <property type="match status" value="1"/>
</dbReference>
<dbReference type="GO" id="GO:0042128">
    <property type="term" value="P:nitrate assimilation"/>
    <property type="evidence" value="ECO:0007669"/>
    <property type="project" value="UniProtKB-KW"/>
</dbReference>
<keyword evidence="3" id="KW-1185">Reference proteome</keyword>
<dbReference type="GO" id="GO:0051131">
    <property type="term" value="P:chaperone-mediated protein complex assembly"/>
    <property type="evidence" value="ECO:0007669"/>
    <property type="project" value="InterPro"/>
</dbReference>
<dbReference type="Proteomes" id="UP000676325">
    <property type="component" value="Unassembled WGS sequence"/>
</dbReference>
<accession>A0A941IJT3</accession>
<dbReference type="PANTHER" id="PTHR43680">
    <property type="entry name" value="NITRATE REDUCTASE MOLYBDENUM COFACTOR ASSEMBLY CHAPERONE"/>
    <property type="match status" value="1"/>
</dbReference>
<dbReference type="Pfam" id="PF02613">
    <property type="entry name" value="Nitrate_red_del"/>
    <property type="match status" value="1"/>
</dbReference>
<comment type="caution">
    <text evidence="2">The sequence shown here is derived from an EMBL/GenBank/DDBJ whole genome shotgun (WGS) entry which is preliminary data.</text>
</comment>
<dbReference type="Gene3D" id="1.10.3480.10">
    <property type="entry name" value="TorD-like"/>
    <property type="match status" value="1"/>
</dbReference>
<evidence type="ECO:0000313" key="2">
    <source>
        <dbReference type="EMBL" id="MBR7829814.1"/>
    </source>
</evidence>
<proteinExistence type="predicted"/>
<evidence type="ECO:0000313" key="3">
    <source>
        <dbReference type="Proteomes" id="UP000676325"/>
    </source>
</evidence>
<dbReference type="AlphaFoldDB" id="A0A941IJT3"/>
<dbReference type="InterPro" id="IPR020945">
    <property type="entry name" value="DMSO/NO3_reduct_chaperone"/>
</dbReference>
<dbReference type="GO" id="GO:0016530">
    <property type="term" value="F:metallochaperone activity"/>
    <property type="evidence" value="ECO:0007669"/>
    <property type="project" value="TreeGrafter"/>
</dbReference>
<dbReference type="GO" id="GO:0051082">
    <property type="term" value="F:unfolded protein binding"/>
    <property type="evidence" value="ECO:0007669"/>
    <property type="project" value="InterPro"/>
</dbReference>
<dbReference type="InterPro" id="IPR036411">
    <property type="entry name" value="TorD-like_sf"/>
</dbReference>
<reference evidence="2" key="1">
    <citation type="submission" date="2021-04" db="EMBL/GenBank/DDBJ databases">
        <title>Genome based classification of Actinospica acidithermotolerans sp. nov., an actinobacterium isolated from an Indonesian hot spring.</title>
        <authorList>
            <person name="Kusuma A.B."/>
            <person name="Putra K.E."/>
            <person name="Nafisah S."/>
            <person name="Loh J."/>
            <person name="Nouioui I."/>
            <person name="Goodfellow M."/>
        </authorList>
    </citation>
    <scope>NUCLEOTIDE SEQUENCE</scope>
    <source>
        <strain evidence="2">MGRD01-02</strain>
    </source>
</reference>
<dbReference type="PANTHER" id="PTHR43680:SF2">
    <property type="entry name" value="NITRATE REDUCTASE MOLYBDENUM COFACTOR ASSEMBLY CHAPERONE NARJ"/>
    <property type="match status" value="1"/>
</dbReference>
<gene>
    <name evidence="2" type="primary">narJ</name>
    <name evidence="2" type="ORF">KDK95_26150</name>
</gene>
<evidence type="ECO:0000256" key="1">
    <source>
        <dbReference type="ARBA" id="ARBA00023063"/>
    </source>
</evidence>